<proteinExistence type="predicted"/>
<keyword evidence="1" id="KW-1133">Transmembrane helix</keyword>
<accession>A0ABY7KRZ0</accession>
<gene>
    <name evidence="2" type="ORF">STRCI_008476</name>
</gene>
<feature type="transmembrane region" description="Helical" evidence="1">
    <location>
        <begin position="174"/>
        <end position="194"/>
    </location>
</feature>
<sequence>MLVRNEVDGPYSYCAGWVVPAQSSGAEVVHPLQLLRGTPTEESVQTLTVDVVQGVPFLMGSVTTDDGNFPPGVNVTLTDPNGDQVRHSETDDRLVVCVNNDPTMVQSCMIQDPMVGTWTITVTNADSSSYVFFSTMPTEAQYTTIIDTLTPYIDAPEAPGAGPEGAAACWTCRVALWTLGIALTMLLVVGAGLLTATAAPVTGLIAILASIGITLAPAGAILVLQALLAGVGATALIVVNNLCSWVNACSTDVRAKITSPTSGTVSGTTPVTASATNAVSVSYYVDGNTPIGTSETGPNWDMDWDTRKFSNGKQTLWAVATGSEMAVWSPQVTVTVHN</sequence>
<reference evidence="2" key="1">
    <citation type="submission" date="2022-12" db="EMBL/GenBank/DDBJ databases">
        <authorList>
            <person name="Ruckert C."/>
            <person name="Busche T."/>
            <person name="Kalinowski J."/>
            <person name="Wittmann C."/>
        </authorList>
    </citation>
    <scope>NUCLEOTIDE SEQUENCE</scope>
    <source>
        <strain evidence="2">DSM 40467</strain>
    </source>
</reference>
<evidence type="ECO:0000313" key="3">
    <source>
        <dbReference type="Proteomes" id="UP001164439"/>
    </source>
</evidence>
<keyword evidence="1" id="KW-0472">Membrane</keyword>
<dbReference type="EMBL" id="CP114413">
    <property type="protein sequence ID" value="WAZ27344.1"/>
    <property type="molecule type" value="Genomic_DNA"/>
</dbReference>
<keyword evidence="3" id="KW-1185">Reference proteome</keyword>
<feature type="transmembrane region" description="Helical" evidence="1">
    <location>
        <begin position="206"/>
        <end position="239"/>
    </location>
</feature>
<keyword evidence="1" id="KW-0812">Transmembrane</keyword>
<evidence type="ECO:0000313" key="2">
    <source>
        <dbReference type="EMBL" id="WAZ27344.1"/>
    </source>
</evidence>
<protein>
    <submittedName>
        <fullName evidence="2">Ig-like domain-containing protein</fullName>
    </submittedName>
</protein>
<organism evidence="2 3">
    <name type="scientific">Streptomyces cinnabarinus</name>
    <dbReference type="NCBI Taxonomy" id="67287"/>
    <lineage>
        <taxon>Bacteria</taxon>
        <taxon>Bacillati</taxon>
        <taxon>Actinomycetota</taxon>
        <taxon>Actinomycetes</taxon>
        <taxon>Kitasatosporales</taxon>
        <taxon>Streptomycetaceae</taxon>
        <taxon>Streptomyces</taxon>
    </lineage>
</organism>
<evidence type="ECO:0000256" key="1">
    <source>
        <dbReference type="SAM" id="Phobius"/>
    </source>
</evidence>
<dbReference type="Pfam" id="PF17957">
    <property type="entry name" value="Big_7"/>
    <property type="match status" value="1"/>
</dbReference>
<dbReference type="Proteomes" id="UP001164439">
    <property type="component" value="Chromosome"/>
</dbReference>
<name>A0ABY7KRZ0_9ACTN</name>
<dbReference type="RefSeq" id="WP_269664793.1">
    <property type="nucleotide sequence ID" value="NZ_CP114413.1"/>
</dbReference>